<accession>A0A2I0AQ64</accession>
<comment type="catalytic activity">
    <reaction evidence="5">
        <text>an epoxide + H2O = an ethanediol</text>
        <dbReference type="Rhea" id="RHEA:19037"/>
        <dbReference type="ChEBI" id="CHEBI:15377"/>
        <dbReference type="ChEBI" id="CHEBI:32955"/>
        <dbReference type="ChEBI" id="CHEBI:140594"/>
        <dbReference type="EC" id="3.3.2.10"/>
    </reaction>
    <physiologicalReaction direction="left-to-right" evidence="5">
        <dbReference type="Rhea" id="RHEA:19038"/>
    </physiologicalReaction>
</comment>
<dbReference type="GO" id="GO:0004301">
    <property type="term" value="F:epoxide hydrolase activity"/>
    <property type="evidence" value="ECO:0007669"/>
    <property type="project" value="UniProtKB-EC"/>
</dbReference>
<protein>
    <recommendedName>
        <fullName evidence="2">soluble epoxide hydrolase</fullName>
        <ecNumber evidence="2">3.3.2.10</ecNumber>
    </recommendedName>
</protein>
<dbReference type="PRINTS" id="PR00111">
    <property type="entry name" value="ABHYDROLASE"/>
</dbReference>
<evidence type="ECO:0000256" key="6">
    <source>
        <dbReference type="ARBA" id="ARBA00058358"/>
    </source>
</evidence>
<keyword evidence="10" id="KW-1185">Reference proteome</keyword>
<dbReference type="PANTHER" id="PTHR43329">
    <property type="entry name" value="EPOXIDE HYDROLASE"/>
    <property type="match status" value="1"/>
</dbReference>
<reference evidence="9 10" key="1">
    <citation type="journal article" date="2017" name="Nature">
        <title>The Apostasia genome and the evolution of orchids.</title>
        <authorList>
            <person name="Zhang G.Q."/>
            <person name="Liu K.W."/>
            <person name="Li Z."/>
            <person name="Lohaus R."/>
            <person name="Hsiao Y.Y."/>
            <person name="Niu S.C."/>
            <person name="Wang J.Y."/>
            <person name="Lin Y.C."/>
            <person name="Xu Q."/>
            <person name="Chen L.J."/>
            <person name="Yoshida K."/>
            <person name="Fujiwara S."/>
            <person name="Wang Z.W."/>
            <person name="Zhang Y.Q."/>
            <person name="Mitsuda N."/>
            <person name="Wang M."/>
            <person name="Liu G.H."/>
            <person name="Pecoraro L."/>
            <person name="Huang H.X."/>
            <person name="Xiao X.J."/>
            <person name="Lin M."/>
            <person name="Wu X.Y."/>
            <person name="Wu W.L."/>
            <person name="Chen Y.Y."/>
            <person name="Chang S.B."/>
            <person name="Sakamoto S."/>
            <person name="Ohme-Takagi M."/>
            <person name="Yagi M."/>
            <person name="Zeng S.J."/>
            <person name="Shen C.Y."/>
            <person name="Yeh C.M."/>
            <person name="Luo Y.B."/>
            <person name="Tsai W.C."/>
            <person name="Van de Peer Y."/>
            <person name="Liu Z.J."/>
        </authorList>
    </citation>
    <scope>NUCLEOTIDE SEQUENCE [LARGE SCALE GENOMIC DNA]</scope>
    <source>
        <strain evidence="10">cv. Shenzhen</strain>
        <tissue evidence="9">Stem</tissue>
    </source>
</reference>
<dbReference type="STRING" id="1088818.A0A2I0AQ64"/>
<comment type="catalytic activity">
    <reaction evidence="7">
        <text>(24S)-24,25-epoxycucurbitadienol + H2O = (24R)-24,25-dihydroxycucurbitadienol</text>
        <dbReference type="Rhea" id="RHEA:81855"/>
        <dbReference type="ChEBI" id="CHEBI:15377"/>
        <dbReference type="ChEBI" id="CHEBI:229949"/>
        <dbReference type="ChEBI" id="CHEBI:229950"/>
    </reaction>
    <physiologicalReaction direction="left-to-right" evidence="7">
        <dbReference type="Rhea" id="RHEA:81856"/>
    </physiologicalReaction>
</comment>
<dbReference type="Gene3D" id="3.40.50.1820">
    <property type="entry name" value="alpha/beta hydrolase"/>
    <property type="match status" value="1"/>
</dbReference>
<comment type="similarity">
    <text evidence="4">Belongs to the AB hydrolase superfamily. Epoxide hydrolase family.</text>
</comment>
<dbReference type="EMBL" id="KZ451961">
    <property type="protein sequence ID" value="PKA57699.1"/>
    <property type="molecule type" value="Genomic_DNA"/>
</dbReference>
<dbReference type="InterPro" id="IPR000073">
    <property type="entry name" value="AB_hydrolase_1"/>
</dbReference>
<dbReference type="OrthoDB" id="7130006at2759"/>
<evidence type="ECO:0000256" key="3">
    <source>
        <dbReference type="ARBA" id="ARBA00022801"/>
    </source>
</evidence>
<evidence type="ECO:0000256" key="7">
    <source>
        <dbReference type="ARBA" id="ARBA00093212"/>
    </source>
</evidence>
<keyword evidence="3" id="KW-0378">Hydrolase</keyword>
<dbReference type="SUPFAM" id="SSF53474">
    <property type="entry name" value="alpha/beta-Hydrolases"/>
    <property type="match status" value="1"/>
</dbReference>
<sequence>MEGGGIEHRTVELNGIKMHVAEKGEGPVVLLLHGFPELWYSWRHQILSLAARGYRAVAPDLRGYGDTDAPADAAAYTIFHLVGDLVALIDFLGQDQKVFVVGHDWGALLAWHLCLFRPEKVKAVVCLSVPFFPRHPAKDLVAGFREAYGDDVYNHRFQEPGEAEAIIAQHGIEPFLKWFLTYRVTEPFMVSKEKGFKGFHDVENCLPDWLSHDDINYFASKFIESGFTGGINYYRNLKRNWELTSPWNGAQVKVPAKFITGDLDLVYHFIGVKDYIYNGGFKRDVPLLDDDVVVIKGVAHFINQEKPEEISNLIYEFIHKF</sequence>
<evidence type="ECO:0000256" key="4">
    <source>
        <dbReference type="ARBA" id="ARBA00038334"/>
    </source>
</evidence>
<dbReference type="InterPro" id="IPR029058">
    <property type="entry name" value="AB_hydrolase_fold"/>
</dbReference>
<dbReference type="AlphaFoldDB" id="A0A2I0AQ64"/>
<gene>
    <name evidence="9" type="ORF">AXF42_Ash016745</name>
</gene>
<comment type="pathway">
    <text evidence="1">Secondary metabolite biosynthesis; terpenoid biosynthesis.</text>
</comment>
<dbReference type="FunFam" id="3.40.50.1820:FF:000161">
    <property type="entry name" value="Epoxide hydrolase"/>
    <property type="match status" value="1"/>
</dbReference>
<proteinExistence type="inferred from homology"/>
<name>A0A2I0AQ64_9ASPA</name>
<evidence type="ECO:0000313" key="10">
    <source>
        <dbReference type="Proteomes" id="UP000236161"/>
    </source>
</evidence>
<dbReference type="PRINTS" id="PR00412">
    <property type="entry name" value="EPOXHYDRLASE"/>
</dbReference>
<organism evidence="9 10">
    <name type="scientific">Apostasia shenzhenica</name>
    <dbReference type="NCBI Taxonomy" id="1088818"/>
    <lineage>
        <taxon>Eukaryota</taxon>
        <taxon>Viridiplantae</taxon>
        <taxon>Streptophyta</taxon>
        <taxon>Embryophyta</taxon>
        <taxon>Tracheophyta</taxon>
        <taxon>Spermatophyta</taxon>
        <taxon>Magnoliopsida</taxon>
        <taxon>Liliopsida</taxon>
        <taxon>Asparagales</taxon>
        <taxon>Orchidaceae</taxon>
        <taxon>Apostasioideae</taxon>
        <taxon>Apostasia</taxon>
    </lineage>
</organism>
<comment type="function">
    <text evidence="6">Epoxide hydrolase involved in the biosynthesis of cucurbitacin and mogroside tetracyclic triterpene natural products (e.g. siamenoside I and mogrosides IV, V and VI). Cucurbitacins have cytotoxic properties and exhibit deterrent taste as a defense barrier against herbivores. Mogrosides are nonsugar highly oxygenated compounds used as high-intensity zero-calorie sweeteners; they also possess pharmacological properties such as regulating immunity, lowering blood sugar and lipid levels, protecting the liver, and acting as antioxidants and antitumor agents. Catalyzes the hydrolysis of aromatic epoxide-containing substrates, such as the conversion of 24,25-epoxycucurbitadienol to 24,25-dihydroxycucurbitadienol.</text>
</comment>
<evidence type="ECO:0000256" key="1">
    <source>
        <dbReference type="ARBA" id="ARBA00004721"/>
    </source>
</evidence>
<evidence type="ECO:0000313" key="9">
    <source>
        <dbReference type="EMBL" id="PKA57699.1"/>
    </source>
</evidence>
<dbReference type="InterPro" id="IPR000639">
    <property type="entry name" value="Epox_hydrolase-like"/>
</dbReference>
<dbReference type="EC" id="3.3.2.10" evidence="2"/>
<evidence type="ECO:0000259" key="8">
    <source>
        <dbReference type="Pfam" id="PF00561"/>
    </source>
</evidence>
<dbReference type="Proteomes" id="UP000236161">
    <property type="component" value="Unassembled WGS sequence"/>
</dbReference>
<feature type="domain" description="AB hydrolase-1" evidence="8">
    <location>
        <begin position="27"/>
        <end position="146"/>
    </location>
</feature>
<evidence type="ECO:0000256" key="5">
    <source>
        <dbReference type="ARBA" id="ARBA00051067"/>
    </source>
</evidence>
<evidence type="ECO:0000256" key="2">
    <source>
        <dbReference type="ARBA" id="ARBA00013006"/>
    </source>
</evidence>
<dbReference type="Pfam" id="PF00561">
    <property type="entry name" value="Abhydrolase_1"/>
    <property type="match status" value="1"/>
</dbReference>